<dbReference type="EMBL" id="MU004575">
    <property type="protein sequence ID" value="KAF2647876.1"/>
    <property type="molecule type" value="Genomic_DNA"/>
</dbReference>
<reference evidence="2" key="1">
    <citation type="journal article" date="2020" name="Stud. Mycol.">
        <title>101 Dothideomycetes genomes: a test case for predicting lifestyles and emergence of pathogens.</title>
        <authorList>
            <person name="Haridas S."/>
            <person name="Albert R."/>
            <person name="Binder M."/>
            <person name="Bloem J."/>
            <person name="Labutti K."/>
            <person name="Salamov A."/>
            <person name="Andreopoulos B."/>
            <person name="Baker S."/>
            <person name="Barry K."/>
            <person name="Bills G."/>
            <person name="Bluhm B."/>
            <person name="Cannon C."/>
            <person name="Castanera R."/>
            <person name="Culley D."/>
            <person name="Daum C."/>
            <person name="Ezra D."/>
            <person name="Gonzalez J."/>
            <person name="Henrissat B."/>
            <person name="Kuo A."/>
            <person name="Liang C."/>
            <person name="Lipzen A."/>
            <person name="Lutzoni F."/>
            <person name="Magnuson J."/>
            <person name="Mondo S."/>
            <person name="Nolan M."/>
            <person name="Ohm R."/>
            <person name="Pangilinan J."/>
            <person name="Park H.-J."/>
            <person name="Ramirez L."/>
            <person name="Alfaro M."/>
            <person name="Sun H."/>
            <person name="Tritt A."/>
            <person name="Yoshinaga Y."/>
            <person name="Zwiers L.-H."/>
            <person name="Turgeon B."/>
            <person name="Goodwin S."/>
            <person name="Spatafora J."/>
            <person name="Crous P."/>
            <person name="Grigoriev I."/>
        </authorList>
    </citation>
    <scope>NUCLEOTIDE SEQUENCE</scope>
    <source>
        <strain evidence="2">CBS 122681</strain>
    </source>
</reference>
<keyword evidence="3" id="KW-1185">Reference proteome</keyword>
<evidence type="ECO:0000256" key="1">
    <source>
        <dbReference type="SAM" id="MobiDB-lite"/>
    </source>
</evidence>
<feature type="region of interest" description="Disordered" evidence="1">
    <location>
        <begin position="50"/>
        <end position="98"/>
    </location>
</feature>
<gene>
    <name evidence="2" type="ORF">K491DRAFT_273097</name>
</gene>
<evidence type="ECO:0000313" key="3">
    <source>
        <dbReference type="Proteomes" id="UP000799324"/>
    </source>
</evidence>
<protein>
    <submittedName>
        <fullName evidence="2">Uncharacterized protein</fullName>
    </submittedName>
</protein>
<proteinExistence type="predicted"/>
<organism evidence="2 3">
    <name type="scientific">Lophiostoma macrostomum CBS 122681</name>
    <dbReference type="NCBI Taxonomy" id="1314788"/>
    <lineage>
        <taxon>Eukaryota</taxon>
        <taxon>Fungi</taxon>
        <taxon>Dikarya</taxon>
        <taxon>Ascomycota</taxon>
        <taxon>Pezizomycotina</taxon>
        <taxon>Dothideomycetes</taxon>
        <taxon>Pleosporomycetidae</taxon>
        <taxon>Pleosporales</taxon>
        <taxon>Lophiostomataceae</taxon>
        <taxon>Lophiostoma</taxon>
    </lineage>
</organism>
<dbReference type="AlphaFoldDB" id="A0A6A6SJ96"/>
<name>A0A6A6SJ96_9PLEO</name>
<evidence type="ECO:0000313" key="2">
    <source>
        <dbReference type="EMBL" id="KAF2647876.1"/>
    </source>
</evidence>
<accession>A0A6A6SJ96</accession>
<dbReference type="Proteomes" id="UP000799324">
    <property type="component" value="Unassembled WGS sequence"/>
</dbReference>
<sequence>MKKKVAEARLRPRRELRRAGLGWNCPVAGRGGVRVEIRLVGPASSVAASATMTSGLERPQHAQSSQLIRRERAASHTACQHPAQAASDSRRVTGVSSGPCNNRNYLLVVVVLLPLQSISQSTCHDPATSHHRHCALPP</sequence>